<keyword evidence="2 4" id="KW-0560">Oxidoreductase</keyword>
<keyword evidence="4" id="KW-0274">FAD</keyword>
<comment type="cofactor">
    <cofactor evidence="1 4">
        <name>FAD</name>
        <dbReference type="ChEBI" id="CHEBI:57692"/>
    </cofactor>
</comment>
<feature type="domain" description="Amine oxidase" evidence="7">
    <location>
        <begin position="46"/>
        <end position="479"/>
    </location>
</feature>
<dbReference type="GO" id="GO:0008131">
    <property type="term" value="F:primary methylamine oxidase activity"/>
    <property type="evidence" value="ECO:0007669"/>
    <property type="project" value="UniProtKB-ARBA"/>
</dbReference>
<keyword evidence="6" id="KW-0732">Signal</keyword>
<dbReference type="InterPro" id="IPR036188">
    <property type="entry name" value="FAD/NAD-bd_sf"/>
</dbReference>
<evidence type="ECO:0000256" key="2">
    <source>
        <dbReference type="ARBA" id="ARBA00023002"/>
    </source>
</evidence>
<dbReference type="SUPFAM" id="SSF54373">
    <property type="entry name" value="FAD-linked reductases, C-terminal domain"/>
    <property type="match status" value="1"/>
</dbReference>
<dbReference type="EC" id="1.4.3.-" evidence="4"/>
<name>A0AA36BTN8_OCTVU</name>
<dbReference type="Gene3D" id="3.50.50.60">
    <property type="entry name" value="FAD/NAD(P)-binding domain"/>
    <property type="match status" value="1"/>
</dbReference>
<evidence type="ECO:0000313" key="9">
    <source>
        <dbReference type="Proteomes" id="UP001162480"/>
    </source>
</evidence>
<feature type="chain" id="PRO_5041209904" description="Amine oxidase" evidence="6">
    <location>
        <begin position="21"/>
        <end position="525"/>
    </location>
</feature>
<evidence type="ECO:0000313" key="8">
    <source>
        <dbReference type="EMBL" id="CAI9739532.1"/>
    </source>
</evidence>
<organism evidence="8 9">
    <name type="scientific">Octopus vulgaris</name>
    <name type="common">Common octopus</name>
    <dbReference type="NCBI Taxonomy" id="6645"/>
    <lineage>
        <taxon>Eukaryota</taxon>
        <taxon>Metazoa</taxon>
        <taxon>Spiralia</taxon>
        <taxon>Lophotrochozoa</taxon>
        <taxon>Mollusca</taxon>
        <taxon>Cephalopoda</taxon>
        <taxon>Coleoidea</taxon>
        <taxon>Octopodiformes</taxon>
        <taxon>Octopoda</taxon>
        <taxon>Incirrata</taxon>
        <taxon>Octopodidae</taxon>
        <taxon>Octopus</taxon>
    </lineage>
</organism>
<dbReference type="AlphaFoldDB" id="A0AA36BTN8"/>
<dbReference type="Pfam" id="PF01593">
    <property type="entry name" value="Amino_oxidase"/>
    <property type="match status" value="1"/>
</dbReference>
<feature type="region of interest" description="Disordered" evidence="5">
    <location>
        <begin position="496"/>
        <end position="525"/>
    </location>
</feature>
<evidence type="ECO:0000256" key="4">
    <source>
        <dbReference type="RuleBase" id="RU362067"/>
    </source>
</evidence>
<dbReference type="Gene3D" id="3.90.660.10">
    <property type="match status" value="1"/>
</dbReference>
<sequence length="525" mass="58571">MVVSFTVLLLCLVWSHAVEGSKTDNGKKSQELAKSLGSVVVVGAGVAGLAAARSLSNSGQWDVTVLEARRERYGGRVWTDRINFDRAKGLEADLGIVMFDDDDPENMLSEFLGPFEVSPKRIEFKQLIDGNTNKVYRDLEFENLAQIHQQLLMAAVQTSSSPTRDVSLQEAVDNLYRLQPVFKETLPPNVFNTLTLARYNLAPKLISCRSLKSRFNLLPNTVIEEGLQEVLDRLVSGVELEEAPLNLEMNKVVSQIKIAQVDNTSKVLVRTKDRRQKKADAVIVAVPLGVLKASRIAFDPMLPVEKRVALNSLEVSSVNSVVFKFASIFWPKDTELFHFAASDMSEIGLMTTWLNTGWLSRRKDPYLTTFIQGNTATKFGNYSDTQLKTIALERLAAMFHLKNLSKDAILSVTTSNWAADPFSQGLLSYPTVGMSQTQWDAVSKPVCPHIYFANDYTDSTRFGTIQGAFRSGLRAAEHLMQGCHGNVPHPKMRYLKEPKGSRKRGQGKKQLRATVKVNRTKKEEL</sequence>
<feature type="compositionally biased region" description="Basic residues" evidence="5">
    <location>
        <begin position="501"/>
        <end position="511"/>
    </location>
</feature>
<feature type="signal peptide" evidence="6">
    <location>
        <begin position="1"/>
        <end position="20"/>
    </location>
</feature>
<evidence type="ECO:0000256" key="1">
    <source>
        <dbReference type="ARBA" id="ARBA00001974"/>
    </source>
</evidence>
<evidence type="ECO:0000256" key="5">
    <source>
        <dbReference type="SAM" id="MobiDB-lite"/>
    </source>
</evidence>
<dbReference type="EMBL" id="OX597836">
    <property type="protein sequence ID" value="CAI9739532.1"/>
    <property type="molecule type" value="Genomic_DNA"/>
</dbReference>
<evidence type="ECO:0000256" key="3">
    <source>
        <dbReference type="PIRSR" id="PIRSR601613-1"/>
    </source>
</evidence>
<dbReference type="InterPro" id="IPR002937">
    <property type="entry name" value="Amino_oxidase"/>
</dbReference>
<gene>
    <name evidence="8" type="ORF">OCTVUL_1B022460</name>
</gene>
<proteinExistence type="inferred from homology"/>
<dbReference type="PANTHER" id="PTHR10742">
    <property type="entry name" value="FLAVIN MONOAMINE OXIDASE"/>
    <property type="match status" value="1"/>
</dbReference>
<dbReference type="Proteomes" id="UP001162480">
    <property type="component" value="Chromosome 23"/>
</dbReference>
<evidence type="ECO:0000256" key="6">
    <source>
        <dbReference type="SAM" id="SignalP"/>
    </source>
</evidence>
<accession>A0AA36BTN8</accession>
<comment type="similarity">
    <text evidence="4">Belongs to the flavin monoamine oxidase family.</text>
</comment>
<evidence type="ECO:0000259" key="7">
    <source>
        <dbReference type="Pfam" id="PF01593"/>
    </source>
</evidence>
<protein>
    <recommendedName>
        <fullName evidence="4">Amine oxidase</fullName>
        <ecNumber evidence="4">1.4.3.-</ecNumber>
    </recommendedName>
</protein>
<dbReference type="PANTHER" id="PTHR10742:SF410">
    <property type="entry name" value="LYSINE-SPECIFIC HISTONE DEMETHYLASE 2"/>
    <property type="match status" value="1"/>
</dbReference>
<feature type="binding site" evidence="3">
    <location>
        <begin position="67"/>
        <end position="68"/>
    </location>
    <ligand>
        <name>FAD</name>
        <dbReference type="ChEBI" id="CHEBI:57692"/>
    </ligand>
</feature>
<dbReference type="PRINTS" id="PR00757">
    <property type="entry name" value="AMINEOXDASEF"/>
</dbReference>
<reference evidence="8" key="1">
    <citation type="submission" date="2023-08" db="EMBL/GenBank/DDBJ databases">
        <authorList>
            <person name="Alioto T."/>
            <person name="Alioto T."/>
            <person name="Gomez Garrido J."/>
        </authorList>
    </citation>
    <scope>NUCLEOTIDE SEQUENCE</scope>
</reference>
<feature type="binding site" evidence="3">
    <location>
        <position position="370"/>
    </location>
    <ligand>
        <name>substrate</name>
    </ligand>
</feature>
<dbReference type="SUPFAM" id="SSF51905">
    <property type="entry name" value="FAD/NAD(P)-binding domain"/>
    <property type="match status" value="1"/>
</dbReference>
<keyword evidence="4" id="KW-0285">Flavoprotein</keyword>
<keyword evidence="9" id="KW-1185">Reference proteome</keyword>
<dbReference type="InterPro" id="IPR001613">
    <property type="entry name" value="Flavin_amine_oxidase"/>
</dbReference>
<dbReference type="InterPro" id="IPR050281">
    <property type="entry name" value="Flavin_monoamine_oxidase"/>
</dbReference>